<name>A0A9N8ZQK8_9GLOM</name>
<dbReference type="FunFam" id="2.60.200.20:FF:000044">
    <property type="entry name" value="Chromosome 8, whole genome shotgun sequence"/>
    <property type="match status" value="1"/>
</dbReference>
<evidence type="ECO:0000256" key="3">
    <source>
        <dbReference type="ARBA" id="ARBA00022771"/>
    </source>
</evidence>
<keyword evidence="5" id="KW-0862">Zinc</keyword>
<dbReference type="GO" id="GO:0016567">
    <property type="term" value="P:protein ubiquitination"/>
    <property type="evidence" value="ECO:0007669"/>
    <property type="project" value="TreeGrafter"/>
</dbReference>
<evidence type="ECO:0000256" key="6">
    <source>
        <dbReference type="PROSITE-ProRule" id="PRU00175"/>
    </source>
</evidence>
<dbReference type="InterPro" id="IPR001841">
    <property type="entry name" value="Znf_RING"/>
</dbReference>
<dbReference type="Gene3D" id="3.30.40.10">
    <property type="entry name" value="Zinc/RING finger domain, C3HC4 (zinc finger)"/>
    <property type="match status" value="1"/>
</dbReference>
<feature type="domain" description="RING-type" evidence="9">
    <location>
        <begin position="170"/>
        <end position="214"/>
    </location>
</feature>
<dbReference type="GO" id="GO:0006511">
    <property type="term" value="P:ubiquitin-dependent protein catabolic process"/>
    <property type="evidence" value="ECO:0007669"/>
    <property type="project" value="TreeGrafter"/>
</dbReference>
<dbReference type="SUPFAM" id="SSF49879">
    <property type="entry name" value="SMAD/FHA domain"/>
    <property type="match status" value="1"/>
</dbReference>
<dbReference type="GO" id="GO:0032153">
    <property type="term" value="C:cell division site"/>
    <property type="evidence" value="ECO:0007669"/>
    <property type="project" value="TreeGrafter"/>
</dbReference>
<feature type="compositionally biased region" description="Basic and acidic residues" evidence="7">
    <location>
        <begin position="483"/>
        <end position="492"/>
    </location>
</feature>
<dbReference type="OrthoDB" id="687730at2759"/>
<dbReference type="SMART" id="SM00240">
    <property type="entry name" value="FHA"/>
    <property type="match status" value="1"/>
</dbReference>
<feature type="compositionally biased region" description="Polar residues" evidence="7">
    <location>
        <begin position="418"/>
        <end position="428"/>
    </location>
</feature>
<keyword evidence="1" id="KW-0808">Transferase</keyword>
<dbReference type="PANTHER" id="PTHR15067">
    <property type="entry name" value="E3 UBIQUITIN-PROTEIN LIGASE RNF8"/>
    <property type="match status" value="1"/>
</dbReference>
<dbReference type="Pfam" id="PF17123">
    <property type="entry name" value="zf-RING_11"/>
    <property type="match status" value="1"/>
</dbReference>
<feature type="domain" description="FHA" evidence="8">
    <location>
        <begin position="40"/>
        <end position="94"/>
    </location>
</feature>
<dbReference type="Proteomes" id="UP000789831">
    <property type="component" value="Unassembled WGS sequence"/>
</dbReference>
<keyword evidence="2" id="KW-0479">Metal-binding</keyword>
<dbReference type="SUPFAM" id="SSF57850">
    <property type="entry name" value="RING/U-box"/>
    <property type="match status" value="1"/>
</dbReference>
<evidence type="ECO:0000256" key="7">
    <source>
        <dbReference type="SAM" id="MobiDB-lite"/>
    </source>
</evidence>
<dbReference type="GO" id="GO:0008270">
    <property type="term" value="F:zinc ion binding"/>
    <property type="evidence" value="ECO:0007669"/>
    <property type="project" value="UniProtKB-KW"/>
</dbReference>
<evidence type="ECO:0000259" key="9">
    <source>
        <dbReference type="PROSITE" id="PS50089"/>
    </source>
</evidence>
<dbReference type="Gene3D" id="2.60.200.20">
    <property type="match status" value="1"/>
</dbReference>
<organism evidence="10 11">
    <name type="scientific">Ambispora gerdemannii</name>
    <dbReference type="NCBI Taxonomy" id="144530"/>
    <lineage>
        <taxon>Eukaryota</taxon>
        <taxon>Fungi</taxon>
        <taxon>Fungi incertae sedis</taxon>
        <taxon>Mucoromycota</taxon>
        <taxon>Glomeromycotina</taxon>
        <taxon>Glomeromycetes</taxon>
        <taxon>Archaeosporales</taxon>
        <taxon>Ambisporaceae</taxon>
        <taxon>Ambispora</taxon>
    </lineage>
</organism>
<evidence type="ECO:0000256" key="5">
    <source>
        <dbReference type="ARBA" id="ARBA00022833"/>
    </source>
</evidence>
<dbReference type="InterPro" id="IPR013083">
    <property type="entry name" value="Znf_RING/FYVE/PHD"/>
</dbReference>
<accession>A0A9N8ZQK8</accession>
<dbReference type="AlphaFoldDB" id="A0A9N8ZQK8"/>
<evidence type="ECO:0000256" key="1">
    <source>
        <dbReference type="ARBA" id="ARBA00022679"/>
    </source>
</evidence>
<gene>
    <name evidence="10" type="ORF">AGERDE_LOCUS4371</name>
</gene>
<dbReference type="PANTHER" id="PTHR15067:SF7">
    <property type="entry name" value="E3 UBIQUITIN-PROTEIN LIGASE DMA1-RELATED"/>
    <property type="match status" value="1"/>
</dbReference>
<dbReference type="SMART" id="SM00184">
    <property type="entry name" value="RING"/>
    <property type="match status" value="1"/>
</dbReference>
<feature type="region of interest" description="Disordered" evidence="7">
    <location>
        <begin position="378"/>
        <end position="508"/>
    </location>
</feature>
<keyword evidence="4" id="KW-0833">Ubl conjugation pathway</keyword>
<dbReference type="PROSITE" id="PS50089">
    <property type="entry name" value="ZF_RING_2"/>
    <property type="match status" value="1"/>
</dbReference>
<evidence type="ECO:0000313" key="11">
    <source>
        <dbReference type="Proteomes" id="UP000789831"/>
    </source>
</evidence>
<dbReference type="PROSITE" id="PS50006">
    <property type="entry name" value="FHA_DOMAIN"/>
    <property type="match status" value="1"/>
</dbReference>
<keyword evidence="11" id="KW-1185">Reference proteome</keyword>
<dbReference type="InterPro" id="IPR000253">
    <property type="entry name" value="FHA_dom"/>
</dbReference>
<dbReference type="GO" id="GO:0061630">
    <property type="term" value="F:ubiquitin protein ligase activity"/>
    <property type="evidence" value="ECO:0007669"/>
    <property type="project" value="TreeGrafter"/>
</dbReference>
<keyword evidence="3 6" id="KW-0863">Zinc-finger</keyword>
<dbReference type="GO" id="GO:0005829">
    <property type="term" value="C:cytosol"/>
    <property type="evidence" value="ECO:0007669"/>
    <property type="project" value="TreeGrafter"/>
</dbReference>
<reference evidence="10" key="1">
    <citation type="submission" date="2021-06" db="EMBL/GenBank/DDBJ databases">
        <authorList>
            <person name="Kallberg Y."/>
            <person name="Tangrot J."/>
            <person name="Rosling A."/>
        </authorList>
    </citation>
    <scope>NUCLEOTIDE SEQUENCE</scope>
    <source>
        <strain evidence="10">MT106</strain>
    </source>
</reference>
<dbReference type="Pfam" id="PF00498">
    <property type="entry name" value="FHA"/>
    <property type="match status" value="1"/>
</dbReference>
<feature type="region of interest" description="Disordered" evidence="7">
    <location>
        <begin position="323"/>
        <end position="344"/>
    </location>
</feature>
<evidence type="ECO:0000256" key="4">
    <source>
        <dbReference type="ARBA" id="ARBA00022786"/>
    </source>
</evidence>
<evidence type="ECO:0000256" key="2">
    <source>
        <dbReference type="ARBA" id="ARBA00022723"/>
    </source>
</evidence>
<sequence length="566" mass="61819">MSPQQQQEQTPSIRIVPHIEGPRSLHFDIIEREVPESSIIKIGRFTDKAHVPNRVTFKSKVVSRGHAEIWCENGKFFIRDTKSSSGTFLNHVRLSSPSQESKPHPLKDGDVVQLGVDYQGGTEEIYRCVKMRIELNRSWQRKINHFNLNALKQVKQLTGPDAFKHQTTDCCICLCGIGPFQALFLAPCSHVFHYKCIRPILVSHHPGFLCPLCRSFADLEANIENQVDWEQLLAEEESAAKKDGNVTSTAGGASSVTATCGAAVSTTSERAILHQIDDQNSAVANQTFNRQENDNTNNISEASPIPIVNDNSGVQNNITVISNTTTSSPTNGTSTNTNNNATTTTNLSTQLDKIQINGRLLTAQEKEVLFSALNRIPSLTSPTASTSSTSLTIPIPKNNRKTGNGHEENDENGMLSRTLPSSPPQILNTAGIGTFEDNDSNGGESGSSIKPKLPRTRDRAETLNEIVEEEEEGSMSSSSSGPSERRTREKHPYSAQDVGISSASASDNDEDGLHISVRFCGNDGDNAYSFITSENGQENGFVQVTTWTLALSDLNILSVYLDFNDG</sequence>
<dbReference type="GO" id="GO:0000151">
    <property type="term" value="C:ubiquitin ligase complex"/>
    <property type="evidence" value="ECO:0007669"/>
    <property type="project" value="TreeGrafter"/>
</dbReference>
<protein>
    <submittedName>
        <fullName evidence="10">2501_t:CDS:1</fullName>
    </submittedName>
</protein>
<comment type="caution">
    <text evidence="10">The sequence shown here is derived from an EMBL/GenBank/DDBJ whole genome shotgun (WGS) entry which is preliminary data.</text>
</comment>
<dbReference type="InterPro" id="IPR008984">
    <property type="entry name" value="SMAD_FHA_dom_sf"/>
</dbReference>
<feature type="compositionally biased region" description="Low complexity" evidence="7">
    <location>
        <begin position="378"/>
        <end position="396"/>
    </location>
</feature>
<evidence type="ECO:0000313" key="10">
    <source>
        <dbReference type="EMBL" id="CAG8503582.1"/>
    </source>
</evidence>
<evidence type="ECO:0000259" key="8">
    <source>
        <dbReference type="PROSITE" id="PS50006"/>
    </source>
</evidence>
<proteinExistence type="predicted"/>
<dbReference type="EMBL" id="CAJVPL010000497">
    <property type="protein sequence ID" value="CAG8503582.1"/>
    <property type="molecule type" value="Genomic_DNA"/>
</dbReference>